<evidence type="ECO:0000313" key="9">
    <source>
        <dbReference type="Proteomes" id="UP000321039"/>
    </source>
</evidence>
<feature type="transmembrane region" description="Helical" evidence="7">
    <location>
        <begin position="367"/>
        <end position="384"/>
    </location>
</feature>
<comment type="caution">
    <text evidence="8">The sequence shown here is derived from an EMBL/GenBank/DDBJ whole genome shotgun (WGS) entry which is preliminary data.</text>
</comment>
<dbReference type="GO" id="GO:0015109">
    <property type="term" value="F:chromate transmembrane transporter activity"/>
    <property type="evidence" value="ECO:0007669"/>
    <property type="project" value="InterPro"/>
</dbReference>
<dbReference type="Pfam" id="PF02417">
    <property type="entry name" value="Chromate_transp"/>
    <property type="match status" value="2"/>
</dbReference>
<protein>
    <submittedName>
        <fullName evidence="8">Chromate efflux transporter</fullName>
    </submittedName>
</protein>
<evidence type="ECO:0000313" key="8">
    <source>
        <dbReference type="EMBL" id="TXS91421.1"/>
    </source>
</evidence>
<feature type="transmembrane region" description="Helical" evidence="7">
    <location>
        <begin position="280"/>
        <end position="302"/>
    </location>
</feature>
<organism evidence="8 9">
    <name type="scientific">Parahaliea maris</name>
    <dbReference type="NCBI Taxonomy" id="2716870"/>
    <lineage>
        <taxon>Bacteria</taxon>
        <taxon>Pseudomonadati</taxon>
        <taxon>Pseudomonadota</taxon>
        <taxon>Gammaproteobacteria</taxon>
        <taxon>Cellvibrionales</taxon>
        <taxon>Halieaceae</taxon>
        <taxon>Parahaliea</taxon>
    </lineage>
</organism>
<feature type="transmembrane region" description="Helical" evidence="7">
    <location>
        <begin position="189"/>
        <end position="207"/>
    </location>
</feature>
<dbReference type="Proteomes" id="UP000321039">
    <property type="component" value="Unassembled WGS sequence"/>
</dbReference>
<evidence type="ECO:0000256" key="2">
    <source>
        <dbReference type="ARBA" id="ARBA00005262"/>
    </source>
</evidence>
<comment type="subcellular location">
    <subcellularLocation>
        <location evidence="1">Cell membrane</location>
        <topology evidence="1">Multi-pass membrane protein</topology>
    </subcellularLocation>
</comment>
<dbReference type="InterPro" id="IPR003370">
    <property type="entry name" value="Chromate_transpt"/>
</dbReference>
<proteinExistence type="inferred from homology"/>
<dbReference type="GO" id="GO:0005886">
    <property type="term" value="C:plasma membrane"/>
    <property type="evidence" value="ECO:0007669"/>
    <property type="project" value="UniProtKB-SubCell"/>
</dbReference>
<dbReference type="InterPro" id="IPR014047">
    <property type="entry name" value="Chr_Tranpt_l_chain"/>
</dbReference>
<evidence type="ECO:0000256" key="5">
    <source>
        <dbReference type="ARBA" id="ARBA00022989"/>
    </source>
</evidence>
<evidence type="ECO:0000256" key="3">
    <source>
        <dbReference type="ARBA" id="ARBA00022475"/>
    </source>
</evidence>
<feature type="transmembrane region" description="Helical" evidence="7">
    <location>
        <begin position="98"/>
        <end position="121"/>
    </location>
</feature>
<comment type="similarity">
    <text evidence="2">Belongs to the chromate ion transporter (CHR) (TC 2.A.51) family.</text>
</comment>
<gene>
    <name evidence="8" type="primary">chrA</name>
    <name evidence="8" type="ORF">FV139_16825</name>
</gene>
<evidence type="ECO:0000256" key="6">
    <source>
        <dbReference type="ARBA" id="ARBA00023136"/>
    </source>
</evidence>
<dbReference type="PANTHER" id="PTHR33567">
    <property type="entry name" value="CHROMATE ION TRANSPORTER (EUROFUNG)"/>
    <property type="match status" value="1"/>
</dbReference>
<evidence type="ECO:0000256" key="7">
    <source>
        <dbReference type="SAM" id="Phobius"/>
    </source>
</evidence>
<dbReference type="NCBIfam" id="TIGR00937">
    <property type="entry name" value="2A51"/>
    <property type="match status" value="1"/>
</dbReference>
<keyword evidence="6 7" id="KW-0472">Membrane</keyword>
<feature type="transmembrane region" description="Helical" evidence="7">
    <location>
        <begin position="41"/>
        <end position="61"/>
    </location>
</feature>
<reference evidence="8 9" key="1">
    <citation type="submission" date="2019-08" db="EMBL/GenBank/DDBJ databases">
        <title>Parahaliea maris sp. nov., isolated from the surface seawater.</title>
        <authorList>
            <person name="Liu Y."/>
        </authorList>
    </citation>
    <scope>NUCLEOTIDE SEQUENCE [LARGE SCALE GENOMIC DNA]</scope>
    <source>
        <strain evidence="8 9">HSLHS9</strain>
    </source>
</reference>
<name>A0A5C8ZVX1_9GAMM</name>
<dbReference type="PIRSF" id="PIRSF004810">
    <property type="entry name" value="ChrA"/>
    <property type="match status" value="1"/>
</dbReference>
<dbReference type="AlphaFoldDB" id="A0A5C8ZVX1"/>
<sequence length="385" mass="39934">MFWRFLVLGCVSFGGPAAHMGYFHREFVERRQWLSEQHFASLLALCQFLPGPGSSQLGFAIGLHRAGLAGAVLAFLGFSLPSLLLMFLLALYGGSLSAGPLAGLVHGLKLLAVVVVADAVWQMSRSHCRQRTAGAIALLAAALLLALEGPWVQYLVLLGGAGLGSLALRAAPSAETPSLATITVASSRLHALPLLLFAALFLLLPLLEGAYPGLALFNAFFQAGSLVFGGGHVVLPLLQHGLAGSLPQDSFLLGYAAAQAVPGPMFSLSAYLGAELSPGAPALGAVVAVAGIFLPGFLLLLGFHSHWTQLASRVRVAAAIRGVNAAVVGLLLAALYQPVFVSAVSSAQDVALLLLGFLLLRVLHLPVPWLVAAFAVAGLLQVAVR</sequence>
<keyword evidence="4 7" id="KW-0812">Transmembrane</keyword>
<feature type="transmembrane region" description="Helical" evidence="7">
    <location>
        <begin position="219"/>
        <end position="238"/>
    </location>
</feature>
<feature type="transmembrane region" description="Helical" evidence="7">
    <location>
        <begin position="128"/>
        <end position="145"/>
    </location>
</feature>
<dbReference type="PANTHER" id="PTHR33567:SF3">
    <property type="entry name" value="CHROMATE ION TRANSPORTER (EUROFUNG)"/>
    <property type="match status" value="1"/>
</dbReference>
<keyword evidence="3" id="KW-1003">Cell membrane</keyword>
<evidence type="ECO:0000256" key="1">
    <source>
        <dbReference type="ARBA" id="ARBA00004651"/>
    </source>
</evidence>
<dbReference type="EMBL" id="VRZA01000006">
    <property type="protein sequence ID" value="TXS91421.1"/>
    <property type="molecule type" value="Genomic_DNA"/>
</dbReference>
<accession>A0A5C8ZVX1</accession>
<keyword evidence="9" id="KW-1185">Reference proteome</keyword>
<feature type="transmembrane region" description="Helical" evidence="7">
    <location>
        <begin position="68"/>
        <end position="92"/>
    </location>
</feature>
<keyword evidence="5 7" id="KW-1133">Transmembrane helix</keyword>
<evidence type="ECO:0000256" key="4">
    <source>
        <dbReference type="ARBA" id="ARBA00022692"/>
    </source>
</evidence>